<evidence type="ECO:0000256" key="1">
    <source>
        <dbReference type="ARBA" id="ARBA00007469"/>
    </source>
</evidence>
<dbReference type="PANTHER" id="PTHR11240">
    <property type="entry name" value="RIBONUCLEASE T2"/>
    <property type="match status" value="1"/>
</dbReference>
<evidence type="ECO:0000313" key="5">
    <source>
        <dbReference type="Proteomes" id="UP000469159"/>
    </source>
</evidence>
<dbReference type="Gene3D" id="3.90.730.10">
    <property type="entry name" value="Ribonuclease T2-like"/>
    <property type="match status" value="1"/>
</dbReference>
<dbReference type="GO" id="GO:0003723">
    <property type="term" value="F:RNA binding"/>
    <property type="evidence" value="ECO:0007669"/>
    <property type="project" value="InterPro"/>
</dbReference>
<dbReference type="SUPFAM" id="SSF55895">
    <property type="entry name" value="Ribonuclease Rh-like"/>
    <property type="match status" value="1"/>
</dbReference>
<dbReference type="InterPro" id="IPR033130">
    <property type="entry name" value="RNase_T2_His_AS_2"/>
</dbReference>
<dbReference type="PROSITE" id="PS00531">
    <property type="entry name" value="RNASE_T2_2"/>
    <property type="match status" value="1"/>
</dbReference>
<feature type="signal peptide" evidence="3">
    <location>
        <begin position="1"/>
        <end position="38"/>
    </location>
</feature>
<dbReference type="GO" id="GO:0033897">
    <property type="term" value="F:ribonuclease T2 activity"/>
    <property type="evidence" value="ECO:0007669"/>
    <property type="project" value="InterPro"/>
</dbReference>
<evidence type="ECO:0000256" key="3">
    <source>
        <dbReference type="SAM" id="SignalP"/>
    </source>
</evidence>
<feature type="chain" id="PRO_5026005310" evidence="3">
    <location>
        <begin position="39"/>
        <end position="252"/>
    </location>
</feature>
<sequence>MARRAGRVTGHEPRRSGLRLRAAAAAPALLLAPLPAYAQAYQCRVPEAAPPVPPVTRGEPERRAPLAGYTLALSWSPEFCRFRANAPEHVRQCSGRNGRFGFIVHGLWPEGEGGRRIQWCNARQPAPNDLRPNLCLTPSAPLLVHEWAKHGSCMAQRPATYFRIERILWNSLRWPDFDRLSRRQGLTAGAIRAAFAEANPYWEPEHVGLVLNPRGWLQEMRLCYGKDFMPADCDRRRYGPADEAPVKIWRGL</sequence>
<dbReference type="InterPro" id="IPR036430">
    <property type="entry name" value="RNase_T2-like_sf"/>
</dbReference>
<name>A0A6I4UMN4_9SPHN</name>
<dbReference type="PANTHER" id="PTHR11240:SF22">
    <property type="entry name" value="RIBONUCLEASE T2"/>
    <property type="match status" value="1"/>
</dbReference>
<evidence type="ECO:0000313" key="4">
    <source>
        <dbReference type="EMBL" id="MXP40250.1"/>
    </source>
</evidence>
<protein>
    <submittedName>
        <fullName evidence="4">Ribonuclease T</fullName>
    </submittedName>
</protein>
<comment type="similarity">
    <text evidence="1 2">Belongs to the RNase T2 family.</text>
</comment>
<dbReference type="AlphaFoldDB" id="A0A6I4UMN4"/>
<dbReference type="GO" id="GO:0006401">
    <property type="term" value="P:RNA catabolic process"/>
    <property type="evidence" value="ECO:0007669"/>
    <property type="project" value="TreeGrafter"/>
</dbReference>
<dbReference type="PROSITE" id="PS00530">
    <property type="entry name" value="RNASE_T2_1"/>
    <property type="match status" value="1"/>
</dbReference>
<gene>
    <name evidence="4" type="ORF">GRI75_01150</name>
</gene>
<organism evidence="4 5">
    <name type="scientific">Croceibacterium soli</name>
    <dbReference type="NCBI Taxonomy" id="1739690"/>
    <lineage>
        <taxon>Bacteria</taxon>
        <taxon>Pseudomonadati</taxon>
        <taxon>Pseudomonadota</taxon>
        <taxon>Alphaproteobacteria</taxon>
        <taxon>Sphingomonadales</taxon>
        <taxon>Erythrobacteraceae</taxon>
        <taxon>Croceibacterium</taxon>
    </lineage>
</organism>
<accession>A0A6I4UMN4</accession>
<proteinExistence type="inferred from homology"/>
<dbReference type="InterPro" id="IPR001568">
    <property type="entry name" value="RNase_T2-like"/>
</dbReference>
<dbReference type="EMBL" id="WTYK01000001">
    <property type="protein sequence ID" value="MXP40250.1"/>
    <property type="molecule type" value="Genomic_DNA"/>
</dbReference>
<comment type="caution">
    <text evidence="4">The sequence shown here is derived from an EMBL/GenBank/DDBJ whole genome shotgun (WGS) entry which is preliminary data.</text>
</comment>
<keyword evidence="3" id="KW-0732">Signal</keyword>
<dbReference type="Proteomes" id="UP000469159">
    <property type="component" value="Unassembled WGS sequence"/>
</dbReference>
<keyword evidence="5" id="KW-1185">Reference proteome</keyword>
<reference evidence="4 5" key="1">
    <citation type="submission" date="2019-12" db="EMBL/GenBank/DDBJ databases">
        <title>Genomic-based taxomic classification of the family Erythrobacteraceae.</title>
        <authorList>
            <person name="Xu L."/>
        </authorList>
    </citation>
    <scope>NUCLEOTIDE SEQUENCE [LARGE SCALE GENOMIC DNA]</scope>
    <source>
        <strain evidence="4 5">MCCC 1K02066</strain>
    </source>
</reference>
<evidence type="ECO:0000256" key="2">
    <source>
        <dbReference type="RuleBase" id="RU004328"/>
    </source>
</evidence>
<dbReference type="InterPro" id="IPR018188">
    <property type="entry name" value="RNase_T2_His_AS_1"/>
</dbReference>
<dbReference type="Pfam" id="PF00445">
    <property type="entry name" value="Ribonuclease_T2"/>
    <property type="match status" value="1"/>
</dbReference>
<dbReference type="OrthoDB" id="4720638at2"/>